<reference evidence="1" key="1">
    <citation type="journal article" date="2020" name="Stud. Mycol.">
        <title>101 Dothideomycetes genomes: a test case for predicting lifestyles and emergence of pathogens.</title>
        <authorList>
            <person name="Haridas S."/>
            <person name="Albert R."/>
            <person name="Binder M."/>
            <person name="Bloem J."/>
            <person name="Labutti K."/>
            <person name="Salamov A."/>
            <person name="Andreopoulos B."/>
            <person name="Baker S."/>
            <person name="Barry K."/>
            <person name="Bills G."/>
            <person name="Bluhm B."/>
            <person name="Cannon C."/>
            <person name="Castanera R."/>
            <person name="Culley D."/>
            <person name="Daum C."/>
            <person name="Ezra D."/>
            <person name="Gonzalez J."/>
            <person name="Henrissat B."/>
            <person name="Kuo A."/>
            <person name="Liang C."/>
            <person name="Lipzen A."/>
            <person name="Lutzoni F."/>
            <person name="Magnuson J."/>
            <person name="Mondo S."/>
            <person name="Nolan M."/>
            <person name="Ohm R."/>
            <person name="Pangilinan J."/>
            <person name="Park H.-J."/>
            <person name="Ramirez L."/>
            <person name="Alfaro M."/>
            <person name="Sun H."/>
            <person name="Tritt A."/>
            <person name="Yoshinaga Y."/>
            <person name="Zwiers L.-H."/>
            <person name="Turgeon B."/>
            <person name="Goodwin S."/>
            <person name="Spatafora J."/>
            <person name="Crous P."/>
            <person name="Grigoriev I."/>
        </authorList>
    </citation>
    <scope>NUCLEOTIDE SEQUENCE</scope>
    <source>
        <strain evidence="1">CBS 183.55</strain>
    </source>
</reference>
<proteinExistence type="predicted"/>
<name>A0A6A5RZM8_9PLEO</name>
<organism evidence="1 2">
    <name type="scientific">Didymella exigua CBS 183.55</name>
    <dbReference type="NCBI Taxonomy" id="1150837"/>
    <lineage>
        <taxon>Eukaryota</taxon>
        <taxon>Fungi</taxon>
        <taxon>Dikarya</taxon>
        <taxon>Ascomycota</taxon>
        <taxon>Pezizomycotina</taxon>
        <taxon>Dothideomycetes</taxon>
        <taxon>Pleosporomycetidae</taxon>
        <taxon>Pleosporales</taxon>
        <taxon>Pleosporineae</taxon>
        <taxon>Didymellaceae</taxon>
        <taxon>Didymella</taxon>
    </lineage>
</organism>
<dbReference type="OrthoDB" id="3699805at2759"/>
<dbReference type="GeneID" id="54349369"/>
<evidence type="ECO:0000313" key="1">
    <source>
        <dbReference type="EMBL" id="KAF1930717.1"/>
    </source>
</evidence>
<feature type="non-terminal residue" evidence="1">
    <location>
        <position position="55"/>
    </location>
</feature>
<dbReference type="RefSeq" id="XP_033450965.1">
    <property type="nucleotide sequence ID" value="XM_033591701.1"/>
</dbReference>
<sequence>MCYYHAYSHKCGHTECIIQKFCPKGQMIQQKCGRGHEGIIMATVKVETRCSGCKK</sequence>
<gene>
    <name evidence="1" type="ORF">M421DRAFT_418199</name>
</gene>
<accession>A0A6A5RZM8</accession>
<keyword evidence="2" id="KW-1185">Reference proteome</keyword>
<protein>
    <submittedName>
        <fullName evidence="1">Uncharacterized protein</fullName>
    </submittedName>
</protein>
<evidence type="ECO:0000313" key="2">
    <source>
        <dbReference type="Proteomes" id="UP000800082"/>
    </source>
</evidence>
<dbReference type="Proteomes" id="UP000800082">
    <property type="component" value="Unassembled WGS sequence"/>
</dbReference>
<dbReference type="AlphaFoldDB" id="A0A6A5RZM8"/>
<dbReference type="EMBL" id="ML978962">
    <property type="protein sequence ID" value="KAF1930717.1"/>
    <property type="molecule type" value="Genomic_DNA"/>
</dbReference>